<organism evidence="1 2">
    <name type="scientific">Xenopus laevis</name>
    <name type="common">African clawed frog</name>
    <dbReference type="NCBI Taxonomy" id="8355"/>
    <lineage>
        <taxon>Eukaryota</taxon>
        <taxon>Metazoa</taxon>
        <taxon>Chordata</taxon>
        <taxon>Craniata</taxon>
        <taxon>Vertebrata</taxon>
        <taxon>Euteleostomi</taxon>
        <taxon>Amphibia</taxon>
        <taxon>Batrachia</taxon>
        <taxon>Anura</taxon>
        <taxon>Pipoidea</taxon>
        <taxon>Pipidae</taxon>
        <taxon>Xenopodinae</taxon>
        <taxon>Xenopus</taxon>
        <taxon>Xenopus</taxon>
    </lineage>
</organism>
<accession>A0A974HTA6</accession>
<gene>
    <name evidence="1" type="ORF">XELAEV_18018056mg</name>
</gene>
<name>A0A974HTA6_XENLA</name>
<dbReference type="Proteomes" id="UP000694892">
    <property type="component" value="Chromosome 3L"/>
</dbReference>
<sequence>MSATSCACQSIHNVVQKAALSAAVWPCIKKPFRHQCYGSLISISGCTSIGCVAQKYVLYSLVTSVCDLCPEILICACRKCRSFSVGGERSLSWGWGGGYNRERIYTGERSAREAISVGQRLDQILSQGNIPGQYELISRMRQGCIHSLLT</sequence>
<reference evidence="2" key="1">
    <citation type="journal article" date="2016" name="Nature">
        <title>Genome evolution in the allotetraploid frog Xenopus laevis.</title>
        <authorList>
            <person name="Session A.M."/>
            <person name="Uno Y."/>
            <person name="Kwon T."/>
            <person name="Chapman J.A."/>
            <person name="Toyoda A."/>
            <person name="Takahashi S."/>
            <person name="Fukui A."/>
            <person name="Hikosaka A."/>
            <person name="Suzuki A."/>
            <person name="Kondo M."/>
            <person name="van Heeringen S.J."/>
            <person name="Quigley I."/>
            <person name="Heinz S."/>
            <person name="Ogino H."/>
            <person name="Ochi H."/>
            <person name="Hellsten U."/>
            <person name="Lyons J.B."/>
            <person name="Simakov O."/>
            <person name="Putnam N."/>
            <person name="Stites J."/>
            <person name="Kuroki Y."/>
            <person name="Tanaka T."/>
            <person name="Michiue T."/>
            <person name="Watanabe M."/>
            <person name="Bogdanovic O."/>
            <person name="Lister R."/>
            <person name="Georgiou G."/>
            <person name="Paranjpe S.S."/>
            <person name="van Kruijsbergen I."/>
            <person name="Shu S."/>
            <person name="Carlson J."/>
            <person name="Kinoshita T."/>
            <person name="Ohta Y."/>
            <person name="Mawaribuchi S."/>
            <person name="Jenkins J."/>
            <person name="Grimwood J."/>
            <person name="Schmutz J."/>
            <person name="Mitros T."/>
            <person name="Mozaffari S.V."/>
            <person name="Suzuki Y."/>
            <person name="Haramoto Y."/>
            <person name="Yamamoto T.S."/>
            <person name="Takagi C."/>
            <person name="Heald R."/>
            <person name="Miller K."/>
            <person name="Haudenschild C."/>
            <person name="Kitzman J."/>
            <person name="Nakayama T."/>
            <person name="Izutsu Y."/>
            <person name="Robert J."/>
            <person name="Fortriede J."/>
            <person name="Burns K."/>
            <person name="Lotay V."/>
            <person name="Karimi K."/>
            <person name="Yasuoka Y."/>
            <person name="Dichmann D.S."/>
            <person name="Flajnik M.F."/>
            <person name="Houston D.W."/>
            <person name="Shendure J."/>
            <person name="DuPasquier L."/>
            <person name="Vize P.D."/>
            <person name="Zorn A.M."/>
            <person name="Ito M."/>
            <person name="Marcotte E.M."/>
            <person name="Wallingford J.B."/>
            <person name="Ito Y."/>
            <person name="Asashima M."/>
            <person name="Ueno N."/>
            <person name="Matsuda Y."/>
            <person name="Veenstra G.J."/>
            <person name="Fujiyama A."/>
            <person name="Harland R.M."/>
            <person name="Taira M."/>
            <person name="Rokhsar D.S."/>
        </authorList>
    </citation>
    <scope>NUCLEOTIDE SEQUENCE [LARGE SCALE GENOMIC DNA]</scope>
    <source>
        <strain evidence="2">J</strain>
    </source>
</reference>
<dbReference type="AlphaFoldDB" id="A0A974HTA6"/>
<evidence type="ECO:0000313" key="2">
    <source>
        <dbReference type="Proteomes" id="UP000694892"/>
    </source>
</evidence>
<evidence type="ECO:0000313" key="1">
    <source>
        <dbReference type="EMBL" id="OCT89435.1"/>
    </source>
</evidence>
<dbReference type="EMBL" id="CM004470">
    <property type="protein sequence ID" value="OCT89435.1"/>
    <property type="molecule type" value="Genomic_DNA"/>
</dbReference>
<protein>
    <submittedName>
        <fullName evidence="1">Uncharacterized protein</fullName>
    </submittedName>
</protein>
<proteinExistence type="predicted"/>